<reference evidence="1" key="1">
    <citation type="journal article" date="2017" name="Nature">
        <title>The sunflower genome provides insights into oil metabolism, flowering and Asterid evolution.</title>
        <authorList>
            <person name="Badouin H."/>
            <person name="Gouzy J."/>
            <person name="Grassa C.J."/>
            <person name="Murat F."/>
            <person name="Staton S.E."/>
            <person name="Cottret L."/>
            <person name="Lelandais-Briere C."/>
            <person name="Owens G.L."/>
            <person name="Carrere S."/>
            <person name="Mayjonade B."/>
            <person name="Legrand L."/>
            <person name="Gill N."/>
            <person name="Kane N.C."/>
            <person name="Bowers J.E."/>
            <person name="Hubner S."/>
            <person name="Bellec A."/>
            <person name="Berard A."/>
            <person name="Berges H."/>
            <person name="Blanchet N."/>
            <person name="Boniface M.C."/>
            <person name="Brunel D."/>
            <person name="Catrice O."/>
            <person name="Chaidir N."/>
            <person name="Claudel C."/>
            <person name="Donnadieu C."/>
            <person name="Faraut T."/>
            <person name="Fievet G."/>
            <person name="Helmstetter N."/>
            <person name="King M."/>
            <person name="Knapp S.J."/>
            <person name="Lai Z."/>
            <person name="Le Paslier M.C."/>
            <person name="Lippi Y."/>
            <person name="Lorenzon L."/>
            <person name="Mandel J.R."/>
            <person name="Marage G."/>
            <person name="Marchand G."/>
            <person name="Marquand E."/>
            <person name="Bret-Mestries E."/>
            <person name="Morien E."/>
            <person name="Nambeesan S."/>
            <person name="Nguyen T."/>
            <person name="Pegot-Espagnet P."/>
            <person name="Pouilly N."/>
            <person name="Raftis F."/>
            <person name="Sallet E."/>
            <person name="Schiex T."/>
            <person name="Thomas J."/>
            <person name="Vandecasteele C."/>
            <person name="Vares D."/>
            <person name="Vear F."/>
            <person name="Vautrin S."/>
            <person name="Crespi M."/>
            <person name="Mangin B."/>
            <person name="Burke J.M."/>
            <person name="Salse J."/>
            <person name="Munos S."/>
            <person name="Vincourt P."/>
            <person name="Rieseberg L.H."/>
            <person name="Langlade N.B."/>
        </authorList>
    </citation>
    <scope>NUCLEOTIDE SEQUENCE</scope>
    <source>
        <tissue evidence="1">Leaves</tissue>
    </source>
</reference>
<evidence type="ECO:0000313" key="2">
    <source>
        <dbReference type="Proteomes" id="UP000215914"/>
    </source>
</evidence>
<dbReference type="EMBL" id="MNCJ02000325">
    <property type="protein sequence ID" value="KAF5784688.1"/>
    <property type="molecule type" value="Genomic_DNA"/>
</dbReference>
<keyword evidence="2" id="KW-1185">Reference proteome</keyword>
<dbReference type="AlphaFoldDB" id="A0A9K3N375"/>
<protein>
    <submittedName>
        <fullName evidence="1">Uncharacterized protein</fullName>
    </submittedName>
</protein>
<comment type="caution">
    <text evidence="1">The sequence shown here is derived from an EMBL/GenBank/DDBJ whole genome shotgun (WGS) entry which is preliminary data.</text>
</comment>
<sequence>MLFCVLGFAYYIHETTNVYASWNPIVAGVDGCSHRYQHHCPSLTKPIPPKASLFSNLQP</sequence>
<organism evidence="1 2">
    <name type="scientific">Helianthus annuus</name>
    <name type="common">Common sunflower</name>
    <dbReference type="NCBI Taxonomy" id="4232"/>
    <lineage>
        <taxon>Eukaryota</taxon>
        <taxon>Viridiplantae</taxon>
        <taxon>Streptophyta</taxon>
        <taxon>Embryophyta</taxon>
        <taxon>Tracheophyta</taxon>
        <taxon>Spermatophyta</taxon>
        <taxon>Magnoliopsida</taxon>
        <taxon>eudicotyledons</taxon>
        <taxon>Gunneridae</taxon>
        <taxon>Pentapetalae</taxon>
        <taxon>asterids</taxon>
        <taxon>campanulids</taxon>
        <taxon>Asterales</taxon>
        <taxon>Asteraceae</taxon>
        <taxon>Asteroideae</taxon>
        <taxon>Heliantheae alliance</taxon>
        <taxon>Heliantheae</taxon>
        <taxon>Helianthus</taxon>
    </lineage>
</organism>
<dbReference type="Proteomes" id="UP000215914">
    <property type="component" value="Unassembled WGS sequence"/>
</dbReference>
<reference evidence="1" key="2">
    <citation type="submission" date="2020-06" db="EMBL/GenBank/DDBJ databases">
        <title>Helianthus annuus Genome sequencing and assembly Release 2.</title>
        <authorList>
            <person name="Gouzy J."/>
            <person name="Langlade N."/>
            <person name="Munos S."/>
        </authorList>
    </citation>
    <scope>NUCLEOTIDE SEQUENCE</scope>
    <source>
        <tissue evidence="1">Leaves</tissue>
    </source>
</reference>
<accession>A0A9K3N375</accession>
<proteinExistence type="predicted"/>
<dbReference type="Gramene" id="mRNA:HanXRQr2_Chr10g0419851">
    <property type="protein sequence ID" value="CDS:HanXRQr2_Chr10g0419851.1"/>
    <property type="gene ID" value="HanXRQr2_Chr10g0419851"/>
</dbReference>
<evidence type="ECO:0000313" key="1">
    <source>
        <dbReference type="EMBL" id="KAF5784688.1"/>
    </source>
</evidence>
<name>A0A9K3N375_HELAN</name>
<gene>
    <name evidence="1" type="ORF">HanXRQr2_Chr10g0419851</name>
</gene>